<feature type="region of interest" description="Disordered" evidence="10">
    <location>
        <begin position="1"/>
        <end position="21"/>
    </location>
</feature>
<evidence type="ECO:0000256" key="3">
    <source>
        <dbReference type="ARBA" id="ARBA00019619"/>
    </source>
</evidence>
<evidence type="ECO:0000256" key="2">
    <source>
        <dbReference type="ARBA" id="ARBA00007813"/>
    </source>
</evidence>
<dbReference type="EMBL" id="LGST01000017">
    <property type="protein sequence ID" value="KNE00660.1"/>
    <property type="molecule type" value="Genomic_DNA"/>
</dbReference>
<dbReference type="GO" id="GO:0016592">
    <property type="term" value="C:mediator complex"/>
    <property type="evidence" value="ECO:0007669"/>
    <property type="project" value="UniProtKB-UniRule"/>
</dbReference>
<comment type="subunit">
    <text evidence="9">Component of the Mediator complex.</text>
</comment>
<dbReference type="Proteomes" id="UP000037122">
    <property type="component" value="Unassembled WGS sequence"/>
</dbReference>
<dbReference type="VEuPathDB" id="FungiDB:CJI97_003014"/>
<accession>A0A0L0P362</accession>
<name>A0A0L0P362_CANAR</name>
<organism evidence="12 13">
    <name type="scientific">Candidozyma auris</name>
    <name type="common">Yeast</name>
    <name type="synonym">Candida auris</name>
    <dbReference type="NCBI Taxonomy" id="498019"/>
    <lineage>
        <taxon>Eukaryota</taxon>
        <taxon>Fungi</taxon>
        <taxon>Dikarya</taxon>
        <taxon>Ascomycota</taxon>
        <taxon>Saccharomycotina</taxon>
        <taxon>Pichiomycetes</taxon>
        <taxon>Metschnikowiaceae</taxon>
        <taxon>Candidozyma</taxon>
    </lineage>
</organism>
<comment type="subcellular location">
    <subcellularLocation>
        <location evidence="1 9">Nucleus</location>
    </subcellularLocation>
</comment>
<gene>
    <name evidence="12" type="ORF">QG37_02189</name>
</gene>
<keyword evidence="5 9" id="KW-0010">Activator</keyword>
<evidence type="ECO:0000256" key="8">
    <source>
        <dbReference type="ARBA" id="ARBA00032007"/>
    </source>
</evidence>
<evidence type="ECO:0000256" key="5">
    <source>
        <dbReference type="ARBA" id="ARBA00023159"/>
    </source>
</evidence>
<dbReference type="AlphaFoldDB" id="A0A0L0P362"/>
<evidence type="ECO:0000256" key="6">
    <source>
        <dbReference type="ARBA" id="ARBA00023163"/>
    </source>
</evidence>
<comment type="caution">
    <text evidence="12">The sequence shown here is derived from an EMBL/GenBank/DDBJ whole genome shotgun (WGS) entry which is preliminary data.</text>
</comment>
<keyword evidence="7 9" id="KW-0539">Nucleus</keyword>
<dbReference type="GO" id="GO:0003712">
    <property type="term" value="F:transcription coregulator activity"/>
    <property type="evidence" value="ECO:0007669"/>
    <property type="project" value="UniProtKB-UniRule"/>
</dbReference>
<dbReference type="VEuPathDB" id="FungiDB:CJJ07_001140"/>
<feature type="compositionally biased region" description="Polar residues" evidence="10">
    <location>
        <begin position="1"/>
        <end position="18"/>
    </location>
</feature>
<dbReference type="PANTHER" id="PTHR12809:SF2">
    <property type="entry name" value="MEDIATOR OF RNA POLYMERASE II TRANSCRIPTION SUBUNIT 14"/>
    <property type="match status" value="1"/>
</dbReference>
<keyword evidence="4 9" id="KW-0805">Transcription regulation</keyword>
<evidence type="ECO:0000256" key="4">
    <source>
        <dbReference type="ARBA" id="ARBA00023015"/>
    </source>
</evidence>
<protein>
    <recommendedName>
        <fullName evidence="3 9">Mediator of RNA polymerase II transcription subunit 14</fullName>
    </recommendedName>
    <alternativeName>
        <fullName evidence="8 9">Mediator complex subunit 14</fullName>
    </alternativeName>
</protein>
<feature type="domain" description="Mediator complex subunit MED14 N-terminal" evidence="11">
    <location>
        <begin position="32"/>
        <end position="220"/>
    </location>
</feature>
<evidence type="ECO:0000256" key="1">
    <source>
        <dbReference type="ARBA" id="ARBA00004123"/>
    </source>
</evidence>
<sequence length="1012" mass="117304">MDVQLESTLQNGSTSGKASTLPELPHVTNNIIPLSNVLRFYTQEAYKQLSRLIENLANAKTSESDISRKRKFLEVIVSLRRDFIKIYTLVKWAQNSRDVSKLIDLLNYFRQQEFYFENLSIGINELNNFSGAKLPDSDIFTAIEILIKGRPQLPSYNFIPRAPVSPEKILEVLKDINMTLTARMALIEDMPSRFKNNYEIKDGRVIITIPNEFQVSITVGNDLIIDSEQDYYKSPFFFIDFAFLFGINPDTGFITHKDSRIITRLPKSSRDKLETVMNQVLLTQSLSGLYDTLHKYSISFKLYLISRQLRDLSVQSKWKNNIQFRYSSCLVIINYWSKNYFSRDWKSFIEIGIDRHYNLNFRWFKNGKYNLNHNIENITGDDNDDVQDLSVDLILSLIINKHSEILMRKIFERISLQFPPDACSSINPYQLLIQVTPGKSTILAINPLTGFFYFMDPSPIQAQIQNRINSPPSGTKTNTFLSENDIITNVVHHLLHLRLESLSETINNQLISSEWIANDIIKLNETETSKLYLNLKIPQDTDVPKRPRKLQFYRCRNWPTFSFLICSIDGVALQTQWWVSRLKSMKGEWRIQWMQKLKPSQESGYSYAFFKDLSKLGSNLIVDHIIVEELQARKIDYISFSDEIAISHFDLPFKLETSPTKYESIFVLFNQGKLLPVSVSSTSIFLRVLLSSDDLSTKMDLSLSGSLRNLSEADIGVLEKLDVDIKAEKEKFEIRSVVDLSRKLMDSQESDGAHKFLGKLFLHLEKVDLLVRLLYQLRKTNIFVTTTSINQLEFTIDPVYEQFHLKLPVNDQETPELTTGDHEEDSVKVLTRFLNRQIAESHEALVGSIRYLKEFAPVVGAAKKIRMHLLDKEIPKLPNKLSKLQFEVKLQHLNSFQFVFYHNTTNPNAPKKTQKNRISFAMSYATNKFDNEARLFYKFSMKENLNSQNLRYKPLFEMIFKAASELQQEIQKDSTRGLLVKLNYDFLVDHLILEALLLKIADCFLSYIQNES</sequence>
<evidence type="ECO:0000259" key="11">
    <source>
        <dbReference type="Pfam" id="PF08638"/>
    </source>
</evidence>
<comment type="similarity">
    <text evidence="2 9">Belongs to the Mediator complex subunit 14 family.</text>
</comment>
<reference evidence="13" key="1">
    <citation type="journal article" date="2015" name="BMC Genomics">
        <title>Draft genome of a commonly misdiagnosed multidrug resistant pathogen Candida auris.</title>
        <authorList>
            <person name="Chatterjee S."/>
            <person name="Alampalli S.V."/>
            <person name="Nageshan R.K."/>
            <person name="Chettiar S.T."/>
            <person name="Joshi S."/>
            <person name="Tatu U.S."/>
        </authorList>
    </citation>
    <scope>NUCLEOTIDE SEQUENCE [LARGE SCALE GENOMIC DNA]</scope>
    <source>
        <strain evidence="13">6684</strain>
    </source>
</reference>
<dbReference type="VEuPathDB" id="FungiDB:CJI96_0000775"/>
<evidence type="ECO:0000256" key="7">
    <source>
        <dbReference type="ARBA" id="ARBA00023242"/>
    </source>
</evidence>
<evidence type="ECO:0000313" key="12">
    <source>
        <dbReference type="EMBL" id="KNE00660.1"/>
    </source>
</evidence>
<dbReference type="PANTHER" id="PTHR12809">
    <property type="entry name" value="MEDIATOR COMPLEX SUBUNIT"/>
    <property type="match status" value="1"/>
</dbReference>
<dbReference type="InterPro" id="IPR055122">
    <property type="entry name" value="Med14_N"/>
</dbReference>
<dbReference type="VEuPathDB" id="FungiDB:B9J08_002941"/>
<evidence type="ECO:0000256" key="10">
    <source>
        <dbReference type="SAM" id="MobiDB-lite"/>
    </source>
</evidence>
<dbReference type="VEuPathDB" id="FungiDB:QG37_02189"/>
<keyword evidence="6 9" id="KW-0804">Transcription</keyword>
<proteinExistence type="inferred from homology"/>
<evidence type="ECO:0000313" key="13">
    <source>
        <dbReference type="Proteomes" id="UP000037122"/>
    </source>
</evidence>
<dbReference type="InterPro" id="IPR013947">
    <property type="entry name" value="Mediator_Med14"/>
</dbReference>
<comment type="function">
    <text evidence="9">Component of the Mediator complex, a coactivator involved in the regulated transcription of nearly all RNA polymerase II-dependent genes. Mediator functions as a bridge to convey information from gene-specific regulatory proteins to the basal RNA polymerase II transcription machinery. Mediator is recruited to promoters by direct interactions with regulatory proteins and serves as a scaffold for the assembly of a functional preinitiation complex with RNA polymerase II and the general transcription factors.</text>
</comment>
<dbReference type="GO" id="GO:0070847">
    <property type="term" value="C:core mediator complex"/>
    <property type="evidence" value="ECO:0007669"/>
    <property type="project" value="TreeGrafter"/>
</dbReference>
<evidence type="ECO:0000256" key="9">
    <source>
        <dbReference type="RuleBase" id="RU365082"/>
    </source>
</evidence>
<dbReference type="Pfam" id="PF08638">
    <property type="entry name" value="Med14"/>
    <property type="match status" value="1"/>
</dbReference>
<dbReference type="GO" id="GO:0006357">
    <property type="term" value="P:regulation of transcription by RNA polymerase II"/>
    <property type="evidence" value="ECO:0007669"/>
    <property type="project" value="InterPro"/>
</dbReference>
<dbReference type="VEuPathDB" id="FungiDB:CJJ09_001160"/>